<comment type="caution">
    <text evidence="2">The sequence shown here is derived from an EMBL/GenBank/DDBJ whole genome shotgun (WGS) entry which is preliminary data.</text>
</comment>
<dbReference type="EMBL" id="LSBH01000008">
    <property type="protein sequence ID" value="OAQ75379.1"/>
    <property type="molecule type" value="Genomic_DNA"/>
</dbReference>
<reference evidence="2 4" key="1">
    <citation type="submission" date="2016-01" db="EMBL/GenBank/DDBJ databases">
        <title>Biosynthesis of antibiotic leucinostatins and their inhibition on Phytophthora in bio-control Purpureocillium lilacinum.</title>
        <authorList>
            <person name="Wang G."/>
            <person name="Liu Z."/>
            <person name="Lin R."/>
            <person name="Li E."/>
            <person name="Mao Z."/>
            <person name="Ling J."/>
            <person name="Yin W."/>
            <person name="Xie B."/>
        </authorList>
    </citation>
    <scope>NUCLEOTIDE SEQUENCE [LARGE SCALE GENOMIC DNA]</scope>
    <source>
        <strain evidence="2">PLBJ-1</strain>
        <strain evidence="3">PLFJ-1</strain>
    </source>
</reference>
<evidence type="ECO:0000313" key="2">
    <source>
        <dbReference type="EMBL" id="OAQ75379.1"/>
    </source>
</evidence>
<dbReference type="Proteomes" id="UP000078340">
    <property type="component" value="Unassembled WGS sequence"/>
</dbReference>
<dbReference type="Proteomes" id="UP000078240">
    <property type="component" value="Unassembled WGS sequence"/>
</dbReference>
<dbReference type="AlphaFoldDB" id="A0A179GE26"/>
<dbReference type="EMBL" id="LSBI01000009">
    <property type="protein sequence ID" value="OAQ81008.1"/>
    <property type="molecule type" value="Genomic_DNA"/>
</dbReference>
<feature type="region of interest" description="Disordered" evidence="1">
    <location>
        <begin position="20"/>
        <end position="55"/>
    </location>
</feature>
<gene>
    <name evidence="2" type="ORF">VFPBJ_09352</name>
    <name evidence="3" type="ORF">VFPFJ_09463</name>
</gene>
<evidence type="ECO:0000313" key="3">
    <source>
        <dbReference type="EMBL" id="OAQ81008.1"/>
    </source>
</evidence>
<protein>
    <submittedName>
        <fullName evidence="2">Uncharacterized protein</fullName>
    </submittedName>
</protein>
<organism evidence="2 4">
    <name type="scientific">Purpureocillium lilacinum</name>
    <name type="common">Paecilomyces lilacinus</name>
    <dbReference type="NCBI Taxonomy" id="33203"/>
    <lineage>
        <taxon>Eukaryota</taxon>
        <taxon>Fungi</taxon>
        <taxon>Dikarya</taxon>
        <taxon>Ascomycota</taxon>
        <taxon>Pezizomycotina</taxon>
        <taxon>Sordariomycetes</taxon>
        <taxon>Hypocreomycetidae</taxon>
        <taxon>Hypocreales</taxon>
        <taxon>Ophiocordycipitaceae</taxon>
        <taxon>Purpureocillium</taxon>
    </lineage>
</organism>
<sequence>MIRPLSGRRAEQVGCPASRSTLSFSHMTPPAQLCLDSKGASTPKKRQETKVSRPF</sequence>
<accession>A0A179GE26</accession>
<name>A0A179GE26_PURLI</name>
<feature type="compositionally biased region" description="Basic and acidic residues" evidence="1">
    <location>
        <begin position="45"/>
        <end position="55"/>
    </location>
</feature>
<evidence type="ECO:0000313" key="4">
    <source>
        <dbReference type="Proteomes" id="UP000078240"/>
    </source>
</evidence>
<evidence type="ECO:0000256" key="1">
    <source>
        <dbReference type="SAM" id="MobiDB-lite"/>
    </source>
</evidence>
<proteinExistence type="predicted"/>